<organism evidence="1 2">
    <name type="scientific">Persea americana</name>
    <name type="common">Avocado</name>
    <dbReference type="NCBI Taxonomy" id="3435"/>
    <lineage>
        <taxon>Eukaryota</taxon>
        <taxon>Viridiplantae</taxon>
        <taxon>Streptophyta</taxon>
        <taxon>Embryophyta</taxon>
        <taxon>Tracheophyta</taxon>
        <taxon>Spermatophyta</taxon>
        <taxon>Magnoliopsida</taxon>
        <taxon>Magnoliidae</taxon>
        <taxon>Laurales</taxon>
        <taxon>Lauraceae</taxon>
        <taxon>Persea</taxon>
    </lineage>
</organism>
<protein>
    <submittedName>
        <fullName evidence="1">Uncharacterized protein</fullName>
    </submittedName>
</protein>
<proteinExistence type="predicted"/>
<reference evidence="1 2" key="1">
    <citation type="journal article" date="2022" name="Hortic Res">
        <title>A haplotype resolved chromosomal level avocado genome allows analysis of novel avocado genes.</title>
        <authorList>
            <person name="Nath O."/>
            <person name="Fletcher S.J."/>
            <person name="Hayward A."/>
            <person name="Shaw L.M."/>
            <person name="Masouleh A.K."/>
            <person name="Furtado A."/>
            <person name="Henry R.J."/>
            <person name="Mitter N."/>
        </authorList>
    </citation>
    <scope>NUCLEOTIDE SEQUENCE [LARGE SCALE GENOMIC DNA]</scope>
    <source>
        <strain evidence="2">cv. Hass</strain>
    </source>
</reference>
<dbReference type="Proteomes" id="UP001234297">
    <property type="component" value="Chromosome 1"/>
</dbReference>
<dbReference type="EMBL" id="CM056809">
    <property type="protein sequence ID" value="KAJ8648280.1"/>
    <property type="molecule type" value="Genomic_DNA"/>
</dbReference>
<comment type="caution">
    <text evidence="1">The sequence shown here is derived from an EMBL/GenBank/DDBJ whole genome shotgun (WGS) entry which is preliminary data.</text>
</comment>
<sequence length="186" mass="21327">MKKSAAISTQENGEAWDPQAHFSRFLEEAKRRHERETEQEEAAASYSSPSPVQQAKVVGRNEEEEKKKKINNNKNSRWKDTLFFWRKSEKKIKPKHELLTPTPTRESAHKNTSFRHVFSKATSGRRAVSGPIHAGGEQVCHLTRWNSYRASNTSRDAEIEISYTALDQLNQPRKMDGAFGPIYLVT</sequence>
<evidence type="ECO:0000313" key="2">
    <source>
        <dbReference type="Proteomes" id="UP001234297"/>
    </source>
</evidence>
<accession>A0ACC2MRD2</accession>
<keyword evidence="2" id="KW-1185">Reference proteome</keyword>
<name>A0ACC2MRD2_PERAE</name>
<gene>
    <name evidence="1" type="ORF">MRB53_001303</name>
</gene>
<evidence type="ECO:0000313" key="1">
    <source>
        <dbReference type="EMBL" id="KAJ8648280.1"/>
    </source>
</evidence>